<accession>A0ABS6F7Q4</accession>
<organism evidence="1 2">
    <name type="scientific">Dysosmobacter acutus</name>
    <dbReference type="NCBI Taxonomy" id="2841504"/>
    <lineage>
        <taxon>Bacteria</taxon>
        <taxon>Bacillati</taxon>
        <taxon>Bacillota</taxon>
        <taxon>Clostridia</taxon>
        <taxon>Eubacteriales</taxon>
        <taxon>Oscillospiraceae</taxon>
        <taxon>Dysosmobacter</taxon>
    </lineage>
</organism>
<proteinExistence type="predicted"/>
<reference evidence="1 2" key="1">
    <citation type="submission" date="2021-06" db="EMBL/GenBank/DDBJ databases">
        <authorList>
            <person name="Sun Q."/>
            <person name="Li D."/>
        </authorList>
    </citation>
    <scope>NUCLEOTIDE SEQUENCE [LARGE SCALE GENOMIC DNA]</scope>
    <source>
        <strain evidence="1 2">MSJ-2</strain>
    </source>
</reference>
<keyword evidence="2" id="KW-1185">Reference proteome</keyword>
<dbReference type="EMBL" id="JAHLQN010000001">
    <property type="protein sequence ID" value="MBU5626187.1"/>
    <property type="molecule type" value="Genomic_DNA"/>
</dbReference>
<evidence type="ECO:0000313" key="2">
    <source>
        <dbReference type="Proteomes" id="UP000787672"/>
    </source>
</evidence>
<evidence type="ECO:0000313" key="1">
    <source>
        <dbReference type="EMBL" id="MBU5626187.1"/>
    </source>
</evidence>
<dbReference type="Proteomes" id="UP000787672">
    <property type="component" value="Unassembled WGS sequence"/>
</dbReference>
<gene>
    <name evidence="1" type="ORF">KQI82_04525</name>
</gene>
<protein>
    <submittedName>
        <fullName evidence="1">Uncharacterized protein</fullName>
    </submittedName>
</protein>
<dbReference type="RefSeq" id="WP_216631701.1">
    <property type="nucleotide sequence ID" value="NZ_JAHLQN010000001.1"/>
</dbReference>
<comment type="caution">
    <text evidence="1">The sequence shown here is derived from an EMBL/GenBank/DDBJ whole genome shotgun (WGS) entry which is preliminary data.</text>
</comment>
<sequence length="92" mass="10588">MTKNEMITMIETMNNYDDLAAKAKAKADAIREAIKEEMVRQDTEELVAGAYIVRFTSVISNRFDSTTFKRLYADLYKDFTKPVSSRRFSVSC</sequence>
<name>A0ABS6F7Q4_9FIRM</name>